<dbReference type="Gene3D" id="1.10.10.10">
    <property type="entry name" value="Winged helix-like DNA-binding domain superfamily/Winged helix DNA-binding domain"/>
    <property type="match status" value="1"/>
</dbReference>
<keyword evidence="4" id="KW-0804">Transcription</keyword>
<dbReference type="GO" id="GO:0003700">
    <property type="term" value="F:DNA-binding transcription factor activity"/>
    <property type="evidence" value="ECO:0007669"/>
    <property type="project" value="InterPro"/>
</dbReference>
<evidence type="ECO:0000259" key="5">
    <source>
        <dbReference type="PROSITE" id="PS50931"/>
    </source>
</evidence>
<dbReference type="PANTHER" id="PTHR30579">
    <property type="entry name" value="TRANSCRIPTIONAL REGULATOR"/>
    <property type="match status" value="1"/>
</dbReference>
<dbReference type="InterPro" id="IPR036390">
    <property type="entry name" value="WH_DNA-bd_sf"/>
</dbReference>
<evidence type="ECO:0000313" key="7">
    <source>
        <dbReference type="Proteomes" id="UP000192872"/>
    </source>
</evidence>
<keyword evidence="3" id="KW-0238">DNA-binding</keyword>
<proteinExistence type="inferred from homology"/>
<dbReference type="PROSITE" id="PS50931">
    <property type="entry name" value="HTH_LYSR"/>
    <property type="match status" value="1"/>
</dbReference>
<evidence type="ECO:0000313" key="6">
    <source>
        <dbReference type="EMBL" id="OQW49458.1"/>
    </source>
</evidence>
<dbReference type="Proteomes" id="UP000192872">
    <property type="component" value="Unassembled WGS sequence"/>
</dbReference>
<reference evidence="6 7" key="1">
    <citation type="journal article" date="2017" name="Water Res.">
        <title>Comammox in drinking water systems.</title>
        <authorList>
            <person name="Wang Y."/>
            <person name="Ma L."/>
            <person name="Mao Y."/>
            <person name="Jiang X."/>
            <person name="Xia Y."/>
            <person name="Yu K."/>
            <person name="Li B."/>
            <person name="Zhang T."/>
        </authorList>
    </citation>
    <scope>NUCLEOTIDE SEQUENCE [LARGE SCALE GENOMIC DNA]</scope>
    <source>
        <strain evidence="6">SG_bin8</strain>
    </source>
</reference>
<evidence type="ECO:0000256" key="3">
    <source>
        <dbReference type="ARBA" id="ARBA00023125"/>
    </source>
</evidence>
<feature type="domain" description="HTH lysR-type" evidence="5">
    <location>
        <begin position="4"/>
        <end position="61"/>
    </location>
</feature>
<dbReference type="Pfam" id="PF03466">
    <property type="entry name" value="LysR_substrate"/>
    <property type="match status" value="1"/>
</dbReference>
<dbReference type="STRING" id="1827387.A4S15_01585"/>
<dbReference type="PANTHER" id="PTHR30579:SF7">
    <property type="entry name" value="HTH-TYPE TRANSCRIPTIONAL REGULATOR LRHA-RELATED"/>
    <property type="match status" value="1"/>
</dbReference>
<dbReference type="EMBL" id="LWDL01000031">
    <property type="protein sequence ID" value="OQW49458.1"/>
    <property type="molecule type" value="Genomic_DNA"/>
</dbReference>
<dbReference type="PRINTS" id="PR00039">
    <property type="entry name" value="HTHLYSR"/>
</dbReference>
<dbReference type="GO" id="GO:0003677">
    <property type="term" value="F:DNA binding"/>
    <property type="evidence" value="ECO:0007669"/>
    <property type="project" value="UniProtKB-KW"/>
</dbReference>
<dbReference type="Gene3D" id="3.40.190.10">
    <property type="entry name" value="Periplasmic binding protein-like II"/>
    <property type="match status" value="2"/>
</dbReference>
<evidence type="ECO:0000256" key="1">
    <source>
        <dbReference type="ARBA" id="ARBA00009437"/>
    </source>
</evidence>
<comment type="similarity">
    <text evidence="1">Belongs to the LysR transcriptional regulatory family.</text>
</comment>
<dbReference type="RefSeq" id="WP_376802564.1">
    <property type="nucleotide sequence ID" value="NZ_DBNB01000019.1"/>
</dbReference>
<accession>A0A1W9HPQ5</accession>
<protein>
    <submittedName>
        <fullName evidence="6">LysR family transcriptional regulator</fullName>
    </submittedName>
</protein>
<dbReference type="AlphaFoldDB" id="A0A1W9HPQ5"/>
<dbReference type="InterPro" id="IPR036388">
    <property type="entry name" value="WH-like_DNA-bd_sf"/>
</dbReference>
<name>A0A1W9HPQ5_9HYPH</name>
<dbReference type="SUPFAM" id="SSF46785">
    <property type="entry name" value="Winged helix' DNA-binding domain"/>
    <property type="match status" value="1"/>
</dbReference>
<dbReference type="Pfam" id="PF00126">
    <property type="entry name" value="HTH_1"/>
    <property type="match status" value="1"/>
</dbReference>
<evidence type="ECO:0000256" key="2">
    <source>
        <dbReference type="ARBA" id="ARBA00023015"/>
    </source>
</evidence>
<keyword evidence="2" id="KW-0805">Transcription regulation</keyword>
<dbReference type="InterPro" id="IPR005119">
    <property type="entry name" value="LysR_subst-bd"/>
</dbReference>
<dbReference type="SUPFAM" id="SSF53850">
    <property type="entry name" value="Periplasmic binding protein-like II"/>
    <property type="match status" value="1"/>
</dbReference>
<comment type="caution">
    <text evidence="6">The sequence shown here is derived from an EMBL/GenBank/DDBJ whole genome shotgun (WGS) entry which is preliminary data.</text>
</comment>
<dbReference type="InterPro" id="IPR000847">
    <property type="entry name" value="LysR_HTH_N"/>
</dbReference>
<organism evidence="6 7">
    <name type="scientific">Candidatus Raskinella chloraquaticus</name>
    <dbReference type="NCBI Taxonomy" id="1951219"/>
    <lineage>
        <taxon>Bacteria</taxon>
        <taxon>Pseudomonadati</taxon>
        <taxon>Pseudomonadota</taxon>
        <taxon>Alphaproteobacteria</taxon>
        <taxon>Hyphomicrobiales</taxon>
        <taxon>Phreatobacteraceae</taxon>
        <taxon>Candidatus Raskinella</taxon>
    </lineage>
</organism>
<gene>
    <name evidence="6" type="ORF">A4S15_01585</name>
</gene>
<evidence type="ECO:0000256" key="4">
    <source>
        <dbReference type="ARBA" id="ARBA00023163"/>
    </source>
</evidence>
<sequence>MKHLDIDSVQAFILVADLKSFTRAAEALGVAQSAISLRVKRLETSLSRRLFDRHPRLVRLSADGVTFLPPARDLLAAHQRAIDGLSGCERGLTIGISDHVAGPTLTQVLNLVARHDPRLIIKVHIRTSRELMEAYDRGDYDAVIVRREGEARDGETLYCEPLIWVAAPGFDYQHGTPLRLANLEAPCAVRGLAIAALEQHAIAWREVFVGGGVSAVASAVMSGFAVAALGQRVIPAGAVSVGEVFGLPTLPSTDILLRQAATERTSKQAIAMLAAAFRGLGS</sequence>
<dbReference type="InterPro" id="IPR050176">
    <property type="entry name" value="LTTR"/>
</dbReference>